<dbReference type="EMBL" id="JBHRVA010000003">
    <property type="protein sequence ID" value="MFC3302869.1"/>
    <property type="molecule type" value="Genomic_DNA"/>
</dbReference>
<dbReference type="InterPro" id="IPR033856">
    <property type="entry name" value="Trp_halogen"/>
</dbReference>
<dbReference type="InterPro" id="IPR050816">
    <property type="entry name" value="Flavin-dep_Halogenase_NPB"/>
</dbReference>
<dbReference type="PIRSF" id="PIRSF011396">
    <property type="entry name" value="Trp_halogenase"/>
    <property type="match status" value="1"/>
</dbReference>
<dbReference type="GO" id="GO:0016491">
    <property type="term" value="F:oxidoreductase activity"/>
    <property type="evidence" value="ECO:0007669"/>
    <property type="project" value="UniProtKB-KW"/>
</dbReference>
<sequence length="498" mass="55901">MNERIRSVVIVGGGTAGWMTAAALARYLPRETTSITLVESEEIGTVGVGEATIPQIATFNRMLGIDEDAFLRETQATFKLGIEFRDWGRLGERYLHPFGTYGWDLQGTEFHHFWMRARRTGESNSLDDYCLNSAAAYAGKFARPDGNPRSPLSRLAYAFHFDALLYAKFLRVFAEARGVNRVEGRVGSVEQEGDTGFVRRLGLEDGRSIEGELFIDCTGFVGLLIEKALAAGYDDWTELLPMDRAVAMPCARIEEPKPYTIATARGAGWTWRIPLRHRTGNGHVYASRYTDKEAATQILMDALDGEPLAEPRHLSFTTGIRRKFWDRNVVAIGLSGGFLEPLESTSIHMIQTAIAKLLALFPDTSWSAVDRDEYNRLLTTTFTHIRDFIVLHYVATSRDDTPFWRDRKKVEIPETLARKMALIEGAGRFFRYEDELFSVTSWLAVMGGQGRGPSAYNPIADGISDTNLKASLADMRSVIMRTVNAMPRHEEFLSRVTR</sequence>
<dbReference type="Proteomes" id="UP001595607">
    <property type="component" value="Unassembled WGS sequence"/>
</dbReference>
<gene>
    <name evidence="1" type="ORF">ACFONP_09005</name>
</gene>
<comment type="caution">
    <text evidence="1">The sequence shown here is derived from an EMBL/GenBank/DDBJ whole genome shotgun (WGS) entry which is preliminary data.</text>
</comment>
<dbReference type="SUPFAM" id="SSF51905">
    <property type="entry name" value="FAD/NAD(P)-binding domain"/>
    <property type="match status" value="1"/>
</dbReference>
<protein>
    <submittedName>
        <fullName evidence="1">Tryptophan halogenase family protein</fullName>
        <ecNumber evidence="1">1.14.19.-</ecNumber>
    </submittedName>
</protein>
<dbReference type="EC" id="1.14.19.-" evidence="1"/>
<reference evidence="2" key="1">
    <citation type="journal article" date="2019" name="Int. J. Syst. Evol. Microbiol.">
        <title>The Global Catalogue of Microorganisms (GCM) 10K type strain sequencing project: providing services to taxonomists for standard genome sequencing and annotation.</title>
        <authorList>
            <consortium name="The Broad Institute Genomics Platform"/>
            <consortium name="The Broad Institute Genome Sequencing Center for Infectious Disease"/>
            <person name="Wu L."/>
            <person name="Ma J."/>
        </authorList>
    </citation>
    <scope>NUCLEOTIDE SEQUENCE [LARGE SCALE GENOMIC DNA]</scope>
    <source>
        <strain evidence="2">KCTC 22245</strain>
    </source>
</reference>
<organism evidence="1 2">
    <name type="scientific">Parvularcula lutaonensis</name>
    <dbReference type="NCBI Taxonomy" id="491923"/>
    <lineage>
        <taxon>Bacteria</taxon>
        <taxon>Pseudomonadati</taxon>
        <taxon>Pseudomonadota</taxon>
        <taxon>Alphaproteobacteria</taxon>
        <taxon>Parvularculales</taxon>
        <taxon>Parvularculaceae</taxon>
        <taxon>Parvularcula</taxon>
    </lineage>
</organism>
<evidence type="ECO:0000313" key="1">
    <source>
        <dbReference type="EMBL" id="MFC3302869.1"/>
    </source>
</evidence>
<accession>A0ABV7MDZ5</accession>
<name>A0ABV7MDZ5_9PROT</name>
<proteinExistence type="predicted"/>
<dbReference type="RefSeq" id="WP_189574871.1">
    <property type="nucleotide sequence ID" value="NZ_BMXU01000002.1"/>
</dbReference>
<dbReference type="Gene3D" id="3.50.50.60">
    <property type="entry name" value="FAD/NAD(P)-binding domain"/>
    <property type="match status" value="1"/>
</dbReference>
<evidence type="ECO:0000313" key="2">
    <source>
        <dbReference type="Proteomes" id="UP001595607"/>
    </source>
</evidence>
<dbReference type="PANTHER" id="PTHR43747:SF4">
    <property type="entry name" value="FLAVIN-DEPENDENT TRYPTOPHAN HALOGENASE"/>
    <property type="match status" value="1"/>
</dbReference>
<keyword evidence="1" id="KW-0560">Oxidoreductase</keyword>
<dbReference type="InterPro" id="IPR006905">
    <property type="entry name" value="Flavin_halogenase"/>
</dbReference>
<keyword evidence="2" id="KW-1185">Reference proteome</keyword>
<dbReference type="InterPro" id="IPR036188">
    <property type="entry name" value="FAD/NAD-bd_sf"/>
</dbReference>
<dbReference type="Pfam" id="PF04820">
    <property type="entry name" value="Trp_halogenase"/>
    <property type="match status" value="1"/>
</dbReference>
<dbReference type="PANTHER" id="PTHR43747">
    <property type="entry name" value="FAD-BINDING PROTEIN"/>
    <property type="match status" value="1"/>
</dbReference>